<sequence length="111" mass="11952">MGLNNPVQAQINVNPGPADVTWSDHIFGYHEQRSDFLLDNKVEGIGVHRGLAGTHPKWFPDGVVATRVVANLISASGAVLHRIAELGPRAPTHSTRDPVAPHLFTYKVAAS</sequence>
<evidence type="ECO:0000313" key="1">
    <source>
        <dbReference type="EMBL" id="KAF4612694.1"/>
    </source>
</evidence>
<gene>
    <name evidence="1" type="ORF">D9613_011776</name>
</gene>
<organism evidence="1 2">
    <name type="scientific">Agrocybe pediades</name>
    <dbReference type="NCBI Taxonomy" id="84607"/>
    <lineage>
        <taxon>Eukaryota</taxon>
        <taxon>Fungi</taxon>
        <taxon>Dikarya</taxon>
        <taxon>Basidiomycota</taxon>
        <taxon>Agaricomycotina</taxon>
        <taxon>Agaricomycetes</taxon>
        <taxon>Agaricomycetidae</taxon>
        <taxon>Agaricales</taxon>
        <taxon>Agaricineae</taxon>
        <taxon>Strophariaceae</taxon>
        <taxon>Agrocybe</taxon>
    </lineage>
</organism>
<dbReference type="EMBL" id="JAACJL010000047">
    <property type="protein sequence ID" value="KAF4612694.1"/>
    <property type="molecule type" value="Genomic_DNA"/>
</dbReference>
<comment type="caution">
    <text evidence="1">The sequence shown here is derived from an EMBL/GenBank/DDBJ whole genome shotgun (WGS) entry which is preliminary data.</text>
</comment>
<keyword evidence="2" id="KW-1185">Reference proteome</keyword>
<reference evidence="1 2" key="1">
    <citation type="submission" date="2019-12" db="EMBL/GenBank/DDBJ databases">
        <authorList>
            <person name="Floudas D."/>
            <person name="Bentzer J."/>
            <person name="Ahren D."/>
            <person name="Johansson T."/>
            <person name="Persson P."/>
            <person name="Tunlid A."/>
        </authorList>
    </citation>
    <scope>NUCLEOTIDE SEQUENCE [LARGE SCALE GENOMIC DNA]</scope>
    <source>
        <strain evidence="1 2">CBS 102.39</strain>
    </source>
</reference>
<evidence type="ECO:0000313" key="2">
    <source>
        <dbReference type="Proteomes" id="UP000521872"/>
    </source>
</evidence>
<name>A0A8H4QKF4_9AGAR</name>
<dbReference type="AlphaFoldDB" id="A0A8H4QKF4"/>
<protein>
    <submittedName>
        <fullName evidence="1">Uncharacterized protein</fullName>
    </submittedName>
</protein>
<dbReference type="Proteomes" id="UP000521872">
    <property type="component" value="Unassembled WGS sequence"/>
</dbReference>
<accession>A0A8H4QKF4</accession>
<proteinExistence type="predicted"/>